<evidence type="ECO:0000256" key="3">
    <source>
        <dbReference type="ARBA" id="ARBA00023242"/>
    </source>
</evidence>
<dbReference type="EnsemblMetazoa" id="XM_016981427">
    <property type="protein sequence ID" value="XP_016836916"/>
    <property type="gene ID" value="LOC100123796"/>
</dbReference>
<dbReference type="RefSeq" id="XP_031776786.1">
    <property type="nucleotide sequence ID" value="XM_031920926.2"/>
</dbReference>
<dbReference type="GO" id="GO:0045663">
    <property type="term" value="P:positive regulation of myoblast differentiation"/>
    <property type="evidence" value="ECO:0007669"/>
    <property type="project" value="TreeGrafter"/>
</dbReference>
<dbReference type="EnsemblMetazoa" id="XM_001607465">
    <property type="protein sequence ID" value="XP_001607515"/>
    <property type="gene ID" value="LOC100123796"/>
</dbReference>
<dbReference type="Pfam" id="PF01586">
    <property type="entry name" value="Basic"/>
    <property type="match status" value="1"/>
</dbReference>
<evidence type="ECO:0000259" key="5">
    <source>
        <dbReference type="PROSITE" id="PS50888"/>
    </source>
</evidence>
<evidence type="ECO:0000256" key="4">
    <source>
        <dbReference type="SAM" id="MobiDB-lite"/>
    </source>
</evidence>
<dbReference type="FunFam" id="4.10.280.10:FF:000005">
    <property type="entry name" value="Myogenic factor"/>
    <property type="match status" value="1"/>
</dbReference>
<feature type="region of interest" description="Disordered" evidence="4">
    <location>
        <begin position="135"/>
        <end position="208"/>
    </location>
</feature>
<dbReference type="RefSeq" id="XP_016836916.1">
    <property type="nucleotide sequence ID" value="XM_016981427.2"/>
</dbReference>
<dbReference type="GO" id="GO:0000978">
    <property type="term" value="F:RNA polymerase II cis-regulatory region sequence-specific DNA binding"/>
    <property type="evidence" value="ECO:0007669"/>
    <property type="project" value="TreeGrafter"/>
</dbReference>
<dbReference type="OrthoDB" id="7700974at2759"/>
<dbReference type="SMART" id="SM00353">
    <property type="entry name" value="HLH"/>
    <property type="match status" value="1"/>
</dbReference>
<protein>
    <recommendedName>
        <fullName evidence="5">BHLH domain-containing protein</fullName>
    </recommendedName>
</protein>
<dbReference type="RefSeq" id="XP_016836915.1">
    <property type="nucleotide sequence ID" value="XM_016981426.3"/>
</dbReference>
<name>A0A7M7IMX4_NASVI</name>
<dbReference type="PANTHER" id="PTHR11534:SF9">
    <property type="entry name" value="MYOGENIC-DETERMINATION PROTEIN"/>
    <property type="match status" value="1"/>
</dbReference>
<dbReference type="EnsemblMetazoa" id="XM_031920926">
    <property type="protein sequence ID" value="XP_031776786"/>
    <property type="gene ID" value="LOC100123796"/>
</dbReference>
<feature type="domain" description="BHLH" evidence="5">
    <location>
        <begin position="232"/>
        <end position="283"/>
    </location>
</feature>
<dbReference type="InterPro" id="IPR002546">
    <property type="entry name" value="MyoD_N"/>
</dbReference>
<keyword evidence="3" id="KW-0539">Nucleus</keyword>
<evidence type="ECO:0000256" key="1">
    <source>
        <dbReference type="ARBA" id="ARBA00004123"/>
    </source>
</evidence>
<feature type="compositionally biased region" description="Basic residues" evidence="4">
    <location>
        <begin position="51"/>
        <end position="70"/>
    </location>
</feature>
<dbReference type="InterPro" id="IPR011598">
    <property type="entry name" value="bHLH_dom"/>
</dbReference>
<evidence type="ECO:0000313" key="7">
    <source>
        <dbReference type="Proteomes" id="UP000002358"/>
    </source>
</evidence>
<keyword evidence="2" id="KW-0238">DNA-binding</keyword>
<dbReference type="GO" id="GO:0005634">
    <property type="term" value="C:nucleus"/>
    <property type="evidence" value="ECO:0007669"/>
    <property type="project" value="UniProtKB-SubCell"/>
</dbReference>
<dbReference type="EnsemblMetazoa" id="XM_016981426">
    <property type="protein sequence ID" value="XP_016836915"/>
    <property type="gene ID" value="LOC100123796"/>
</dbReference>
<dbReference type="InterPro" id="IPR039704">
    <property type="entry name" value="Myogenic_factor"/>
</dbReference>
<dbReference type="GO" id="GO:0046983">
    <property type="term" value="F:protein dimerization activity"/>
    <property type="evidence" value="ECO:0007669"/>
    <property type="project" value="InterPro"/>
</dbReference>
<reference evidence="6" key="1">
    <citation type="submission" date="2021-01" db="UniProtKB">
        <authorList>
            <consortium name="EnsemblMetazoa"/>
        </authorList>
    </citation>
    <scope>IDENTIFICATION</scope>
</reference>
<feature type="compositionally biased region" description="Basic and acidic residues" evidence="4">
    <location>
        <begin position="37"/>
        <end position="50"/>
    </location>
</feature>
<dbReference type="SMR" id="A0A7M7IMX4"/>
<dbReference type="CDD" id="cd19699">
    <property type="entry name" value="bHLH_TS_dMYOD_like"/>
    <property type="match status" value="1"/>
</dbReference>
<evidence type="ECO:0000256" key="2">
    <source>
        <dbReference type="ARBA" id="ARBA00023125"/>
    </source>
</evidence>
<dbReference type="InterPro" id="IPR036638">
    <property type="entry name" value="HLH_DNA-bd_sf"/>
</dbReference>
<evidence type="ECO:0000313" key="6">
    <source>
        <dbReference type="EnsemblMetazoa" id="XP_016836915"/>
    </source>
</evidence>
<feature type="compositionally biased region" description="Acidic residues" evidence="4">
    <location>
        <begin position="145"/>
        <end position="158"/>
    </location>
</feature>
<accession>A0A7M7IMX4</accession>
<feature type="compositionally biased region" description="Polar residues" evidence="4">
    <location>
        <begin position="168"/>
        <end position="181"/>
    </location>
</feature>
<dbReference type="Gene3D" id="4.10.280.10">
    <property type="entry name" value="Helix-loop-helix DNA-binding domain"/>
    <property type="match status" value="1"/>
</dbReference>
<dbReference type="Proteomes" id="UP000002358">
    <property type="component" value="Chromosome 1"/>
</dbReference>
<feature type="region of interest" description="Disordered" evidence="4">
    <location>
        <begin position="25"/>
        <end position="85"/>
    </location>
</feature>
<dbReference type="AlphaFoldDB" id="A0A7M7IMX4"/>
<dbReference type="KEGG" id="nvi:100123796"/>
<dbReference type="RefSeq" id="XP_001607515.2">
    <property type="nucleotide sequence ID" value="XM_001607465.6"/>
</dbReference>
<dbReference type="GO" id="GO:0000981">
    <property type="term" value="F:DNA-binding transcription factor activity, RNA polymerase II-specific"/>
    <property type="evidence" value="ECO:0007669"/>
    <property type="project" value="TreeGrafter"/>
</dbReference>
<dbReference type="PANTHER" id="PTHR11534">
    <property type="entry name" value="MYOGENIC FACTOR"/>
    <property type="match status" value="1"/>
</dbReference>
<dbReference type="Pfam" id="PF00010">
    <property type="entry name" value="HLH"/>
    <property type="match status" value="1"/>
</dbReference>
<dbReference type="SUPFAM" id="SSF47459">
    <property type="entry name" value="HLH, helix-loop-helix DNA-binding domain"/>
    <property type="match status" value="1"/>
</dbReference>
<sequence>MMTLMSEVGSYLQYESLARSAYPTNHHHHFQHQQQQHHQEAVHQQDDQRRASRFRHHQHQHAQRMRQRRYHSQEHQQQQDVIPSNVEMMETEYLARLSESPSKVTSSCSEESAGLAMASGRSSVESAAHYRADQLGSQSRYLTDSDQEDDDDDEDDESSILSADASATSSGLESPCASSLVGSHIPPSAKHGDEHHVPHPQHSGTAVQGHHGQRTCLLWACKACKKKTVTVDRRKAATLRERRRLRKVNEAFEILKRRTSDNPNQRLPKVEILRNAIDYIESLEALLQGNRVNGSQKRTSVESMNTDSPQYVTDRLRQFSDPLARFQPIGGYEHGAEQANEQNSGSCLDRLNLIVQSISGSPTSTSASMTAATTSTLNGSGHYSVQH</sequence>
<comment type="subcellular location">
    <subcellularLocation>
        <location evidence="1">Nucleus</location>
    </subcellularLocation>
</comment>
<dbReference type="PROSITE" id="PS50888">
    <property type="entry name" value="BHLH"/>
    <property type="match status" value="1"/>
</dbReference>
<feature type="compositionally biased region" description="Low complexity" evidence="4">
    <location>
        <begin position="361"/>
        <end position="376"/>
    </location>
</feature>
<dbReference type="GeneID" id="100123796"/>
<organism evidence="6 7">
    <name type="scientific">Nasonia vitripennis</name>
    <name type="common">Parasitic wasp</name>
    <dbReference type="NCBI Taxonomy" id="7425"/>
    <lineage>
        <taxon>Eukaryota</taxon>
        <taxon>Metazoa</taxon>
        <taxon>Ecdysozoa</taxon>
        <taxon>Arthropoda</taxon>
        <taxon>Hexapoda</taxon>
        <taxon>Insecta</taxon>
        <taxon>Pterygota</taxon>
        <taxon>Neoptera</taxon>
        <taxon>Endopterygota</taxon>
        <taxon>Hymenoptera</taxon>
        <taxon>Apocrita</taxon>
        <taxon>Proctotrupomorpha</taxon>
        <taxon>Chalcidoidea</taxon>
        <taxon>Pteromalidae</taxon>
        <taxon>Pteromalinae</taxon>
        <taxon>Nasonia</taxon>
    </lineage>
</organism>
<dbReference type="CTD" id="42799"/>
<proteinExistence type="predicted"/>
<dbReference type="SMART" id="SM00520">
    <property type="entry name" value="BASIC"/>
    <property type="match status" value="1"/>
</dbReference>
<dbReference type="InParanoid" id="A0A7M7IMX4"/>
<feature type="region of interest" description="Disordered" evidence="4">
    <location>
        <begin position="361"/>
        <end position="387"/>
    </location>
</feature>
<keyword evidence="7" id="KW-1185">Reference proteome</keyword>
<feature type="compositionally biased region" description="Polar residues" evidence="4">
    <location>
        <begin position="377"/>
        <end position="387"/>
    </location>
</feature>
<dbReference type="GO" id="GO:0007517">
    <property type="term" value="P:muscle organ development"/>
    <property type="evidence" value="ECO:0007669"/>
    <property type="project" value="InterPro"/>
</dbReference>